<evidence type="ECO:0000313" key="1">
    <source>
        <dbReference type="EMBL" id="PWS33318.1"/>
    </source>
</evidence>
<sequence>MNNLKRIFYQLFEQNPYILQIPGWSLLSPEGLVHVLGSEPEDKIYLAISARTDSQFQFYNDAYQSHYSAMVNEKREKGRWYSPMEETAQQFLKNGYPVQGFNLYLSACGQRKHGKTYELLMRTAMAKALSEIYNLELKKHQLISLICRTNNGSVLDGLFLNQMYHHTRPIDSLEATSIHNR</sequence>
<comment type="caution">
    <text evidence="1">The sequence shown here is derived from an EMBL/GenBank/DDBJ whole genome shotgun (WGS) entry which is preliminary data.</text>
</comment>
<protein>
    <submittedName>
        <fullName evidence="1">Uncharacterized protein</fullName>
    </submittedName>
</protein>
<dbReference type="RefSeq" id="WP_109927905.1">
    <property type="nucleotide sequence ID" value="NZ_QGNY01000001.1"/>
</dbReference>
<organism evidence="1 2">
    <name type="scientific">Pedobacter paludis</name>
    <dbReference type="NCBI Taxonomy" id="2203212"/>
    <lineage>
        <taxon>Bacteria</taxon>
        <taxon>Pseudomonadati</taxon>
        <taxon>Bacteroidota</taxon>
        <taxon>Sphingobacteriia</taxon>
        <taxon>Sphingobacteriales</taxon>
        <taxon>Sphingobacteriaceae</taxon>
        <taxon>Pedobacter</taxon>
    </lineage>
</organism>
<dbReference type="EMBL" id="QGNY01000001">
    <property type="protein sequence ID" value="PWS33318.1"/>
    <property type="molecule type" value="Genomic_DNA"/>
</dbReference>
<dbReference type="AlphaFoldDB" id="A0A317F720"/>
<proteinExistence type="predicted"/>
<name>A0A317F720_9SPHI</name>
<evidence type="ECO:0000313" key="2">
    <source>
        <dbReference type="Proteomes" id="UP000245391"/>
    </source>
</evidence>
<accession>A0A317F720</accession>
<dbReference type="Gene3D" id="3.30.230.10">
    <property type="match status" value="1"/>
</dbReference>
<reference evidence="2" key="1">
    <citation type="submission" date="2018-05" db="EMBL/GenBank/DDBJ databases">
        <title>Pedobacter paludis sp. nov., isolated from wetland soil.</title>
        <authorList>
            <person name="Zhang Y."/>
        </authorList>
    </citation>
    <scope>NUCLEOTIDE SEQUENCE [LARGE SCALE GENOMIC DNA]</scope>
    <source>
        <strain evidence="2">R-8</strain>
    </source>
</reference>
<dbReference type="InterPro" id="IPR014721">
    <property type="entry name" value="Ribsml_uS5_D2-typ_fold_subgr"/>
</dbReference>
<dbReference type="OrthoDB" id="250531at2"/>
<dbReference type="Proteomes" id="UP000245391">
    <property type="component" value="Unassembled WGS sequence"/>
</dbReference>
<gene>
    <name evidence="1" type="ORF">DF947_01445</name>
</gene>
<keyword evidence="2" id="KW-1185">Reference proteome</keyword>